<keyword evidence="6" id="KW-0067">ATP-binding</keyword>
<evidence type="ECO:0000259" key="12">
    <source>
        <dbReference type="PROSITE" id="PS51456"/>
    </source>
</evidence>
<accession>A0A4Z2GLZ5</accession>
<keyword evidence="9" id="KW-0206">Cytoskeleton</keyword>
<dbReference type="GO" id="GO:0007605">
    <property type="term" value="P:sensory perception of sound"/>
    <property type="evidence" value="ECO:0007669"/>
    <property type="project" value="TreeGrafter"/>
</dbReference>
<keyword evidence="3" id="KW-0963">Cytoplasm</keyword>
<dbReference type="InterPro" id="IPR052409">
    <property type="entry name" value="Myosin-III_kinase_activity"/>
</dbReference>
<keyword evidence="8" id="KW-0505">Motor protein</keyword>
<keyword evidence="14" id="KW-1185">Reference proteome</keyword>
<sequence>MKEAASVHLQGLGNLATCRARVTAASRSLPAQLGSGRTKVDTMEMMRHPEETTNMRRQTVASYFRYSLMDLLSKMVVGQPHFVRCIKPNDDRQALRFCKERVTVQLRYTGILETVNIRRQGYSHRILFEEFVNR</sequence>
<name>A0A4Z2GLZ5_9TELE</name>
<keyword evidence="5" id="KW-0547">Nucleotide-binding</keyword>
<evidence type="ECO:0000313" key="13">
    <source>
        <dbReference type="EMBL" id="TNN54250.1"/>
    </source>
</evidence>
<feature type="region of interest" description="Actin-binding" evidence="11">
    <location>
        <begin position="68"/>
        <end position="90"/>
    </location>
</feature>
<dbReference type="GO" id="GO:0032433">
    <property type="term" value="C:filopodium tip"/>
    <property type="evidence" value="ECO:0007669"/>
    <property type="project" value="TreeGrafter"/>
</dbReference>
<evidence type="ECO:0000256" key="1">
    <source>
        <dbReference type="ARBA" id="ARBA00004245"/>
    </source>
</evidence>
<dbReference type="GO" id="GO:0032426">
    <property type="term" value="C:stereocilium tip"/>
    <property type="evidence" value="ECO:0007669"/>
    <property type="project" value="TreeGrafter"/>
</dbReference>
<evidence type="ECO:0000256" key="10">
    <source>
        <dbReference type="ARBA" id="ARBA00023273"/>
    </source>
</evidence>
<evidence type="ECO:0000256" key="8">
    <source>
        <dbReference type="ARBA" id="ARBA00023175"/>
    </source>
</evidence>
<dbReference type="Gene3D" id="3.40.850.10">
    <property type="entry name" value="Kinesin motor domain"/>
    <property type="match status" value="1"/>
</dbReference>
<gene>
    <name evidence="13" type="primary">MYO3B_0</name>
    <name evidence="13" type="ORF">EYF80_035550</name>
</gene>
<dbReference type="GO" id="GO:0003779">
    <property type="term" value="F:actin binding"/>
    <property type="evidence" value="ECO:0007669"/>
    <property type="project" value="UniProtKB-KW"/>
</dbReference>
<dbReference type="Pfam" id="PF00063">
    <property type="entry name" value="Myosin_head"/>
    <property type="match status" value="1"/>
</dbReference>
<evidence type="ECO:0000256" key="6">
    <source>
        <dbReference type="ARBA" id="ARBA00022840"/>
    </source>
</evidence>
<dbReference type="SUPFAM" id="SSF52540">
    <property type="entry name" value="P-loop containing nucleoside triphosphate hydrolases"/>
    <property type="match status" value="1"/>
</dbReference>
<dbReference type="PANTHER" id="PTHR46256">
    <property type="entry name" value="AGAP011099-PA"/>
    <property type="match status" value="1"/>
</dbReference>
<dbReference type="GO" id="GO:0016459">
    <property type="term" value="C:myosin complex"/>
    <property type="evidence" value="ECO:0007669"/>
    <property type="project" value="UniProtKB-KW"/>
</dbReference>
<dbReference type="GO" id="GO:0004674">
    <property type="term" value="F:protein serine/threonine kinase activity"/>
    <property type="evidence" value="ECO:0007669"/>
    <property type="project" value="TreeGrafter"/>
</dbReference>
<reference evidence="13 14" key="1">
    <citation type="submission" date="2019-03" db="EMBL/GenBank/DDBJ databases">
        <title>First draft genome of Liparis tanakae, snailfish: a comprehensive survey of snailfish specific genes.</title>
        <authorList>
            <person name="Kim W."/>
            <person name="Song I."/>
            <person name="Jeong J.-H."/>
            <person name="Kim D."/>
            <person name="Kim S."/>
            <person name="Ryu S."/>
            <person name="Song J.Y."/>
            <person name="Lee S.K."/>
        </authorList>
    </citation>
    <scope>NUCLEOTIDE SEQUENCE [LARGE SCALE GENOMIC DNA]</scope>
    <source>
        <tissue evidence="13">Muscle</tissue>
    </source>
</reference>
<keyword evidence="10" id="KW-0966">Cell projection</keyword>
<evidence type="ECO:0000256" key="2">
    <source>
        <dbReference type="ARBA" id="ARBA00004316"/>
    </source>
</evidence>
<proteinExistence type="inferred from homology"/>
<dbReference type="EMBL" id="SRLO01000490">
    <property type="protein sequence ID" value="TNN54250.1"/>
    <property type="molecule type" value="Genomic_DNA"/>
</dbReference>
<comment type="subcellular location">
    <subcellularLocation>
        <location evidence="2">Cell projection</location>
    </subcellularLocation>
    <subcellularLocation>
        <location evidence="1">Cytoplasm</location>
        <location evidence="1">Cytoskeleton</location>
    </subcellularLocation>
</comment>
<dbReference type="InterPro" id="IPR001609">
    <property type="entry name" value="Myosin_head_motor_dom-like"/>
</dbReference>
<evidence type="ECO:0000256" key="9">
    <source>
        <dbReference type="ARBA" id="ARBA00023212"/>
    </source>
</evidence>
<keyword evidence="7 11" id="KW-0518">Myosin</keyword>
<comment type="similarity">
    <text evidence="11">Belongs to the TRAFAC class myosin-kinesin ATPase superfamily. Myosin family.</text>
</comment>
<dbReference type="AlphaFoldDB" id="A0A4Z2GLZ5"/>
<dbReference type="GO" id="GO:0000146">
    <property type="term" value="F:microfilament motor activity"/>
    <property type="evidence" value="ECO:0007669"/>
    <property type="project" value="TreeGrafter"/>
</dbReference>
<dbReference type="PROSITE" id="PS51456">
    <property type="entry name" value="MYOSIN_MOTOR"/>
    <property type="match status" value="1"/>
</dbReference>
<keyword evidence="11" id="KW-0009">Actin-binding</keyword>
<dbReference type="InterPro" id="IPR027417">
    <property type="entry name" value="P-loop_NTPase"/>
</dbReference>
<comment type="caution">
    <text evidence="13">The sequence shown here is derived from an EMBL/GenBank/DDBJ whole genome shotgun (WGS) entry which is preliminary data.</text>
</comment>
<dbReference type="GO" id="GO:0001917">
    <property type="term" value="C:photoreceptor inner segment"/>
    <property type="evidence" value="ECO:0007669"/>
    <property type="project" value="TreeGrafter"/>
</dbReference>
<dbReference type="GO" id="GO:0051491">
    <property type="term" value="P:positive regulation of filopodium assembly"/>
    <property type="evidence" value="ECO:0007669"/>
    <property type="project" value="TreeGrafter"/>
</dbReference>
<dbReference type="Gene3D" id="1.20.58.530">
    <property type="match status" value="1"/>
</dbReference>
<dbReference type="Proteomes" id="UP000314294">
    <property type="component" value="Unassembled WGS sequence"/>
</dbReference>
<evidence type="ECO:0000256" key="7">
    <source>
        <dbReference type="ARBA" id="ARBA00023123"/>
    </source>
</evidence>
<keyword evidence="4" id="KW-0677">Repeat</keyword>
<comment type="caution">
    <text evidence="11">Lacks conserved residue(s) required for the propagation of feature annotation.</text>
</comment>
<evidence type="ECO:0000313" key="14">
    <source>
        <dbReference type="Proteomes" id="UP000314294"/>
    </source>
</evidence>
<dbReference type="PANTHER" id="PTHR46256:SF1">
    <property type="entry name" value="MYOSIN-IIIB"/>
    <property type="match status" value="1"/>
</dbReference>
<evidence type="ECO:0000256" key="11">
    <source>
        <dbReference type="PROSITE-ProRule" id="PRU00782"/>
    </source>
</evidence>
<dbReference type="InterPro" id="IPR036961">
    <property type="entry name" value="Kinesin_motor_dom_sf"/>
</dbReference>
<organism evidence="13 14">
    <name type="scientific">Liparis tanakae</name>
    <name type="common">Tanaka's snailfish</name>
    <dbReference type="NCBI Taxonomy" id="230148"/>
    <lineage>
        <taxon>Eukaryota</taxon>
        <taxon>Metazoa</taxon>
        <taxon>Chordata</taxon>
        <taxon>Craniata</taxon>
        <taxon>Vertebrata</taxon>
        <taxon>Euteleostomi</taxon>
        <taxon>Actinopterygii</taxon>
        <taxon>Neopterygii</taxon>
        <taxon>Teleostei</taxon>
        <taxon>Neoteleostei</taxon>
        <taxon>Acanthomorphata</taxon>
        <taxon>Eupercaria</taxon>
        <taxon>Perciformes</taxon>
        <taxon>Cottioidei</taxon>
        <taxon>Cottales</taxon>
        <taxon>Liparidae</taxon>
        <taxon>Liparis</taxon>
    </lineage>
</organism>
<feature type="domain" description="Myosin motor" evidence="12">
    <location>
        <begin position="1"/>
        <end position="134"/>
    </location>
</feature>
<dbReference type="GO" id="GO:0005524">
    <property type="term" value="F:ATP binding"/>
    <property type="evidence" value="ECO:0007669"/>
    <property type="project" value="UniProtKB-KW"/>
</dbReference>
<evidence type="ECO:0000256" key="5">
    <source>
        <dbReference type="ARBA" id="ARBA00022741"/>
    </source>
</evidence>
<evidence type="ECO:0000256" key="3">
    <source>
        <dbReference type="ARBA" id="ARBA00022490"/>
    </source>
</evidence>
<evidence type="ECO:0000256" key="4">
    <source>
        <dbReference type="ARBA" id="ARBA00022737"/>
    </source>
</evidence>
<protein>
    <submittedName>
        <fullName evidence="13">Myosin-IIIb</fullName>
    </submittedName>
</protein>
<dbReference type="OrthoDB" id="8947237at2759"/>
<dbReference type="GO" id="GO:0030832">
    <property type="term" value="P:regulation of actin filament length"/>
    <property type="evidence" value="ECO:0007669"/>
    <property type="project" value="TreeGrafter"/>
</dbReference>